<dbReference type="AlphaFoldDB" id="M4NM87"/>
<reference evidence="3 4" key="1">
    <citation type="submission" date="2012-04" db="EMBL/GenBank/DDBJ databases">
        <title>Complete genome of Rhodanobacter sp. 2APBS1.</title>
        <authorList>
            <consortium name="US DOE Joint Genome Institute"/>
            <person name="Huntemann M."/>
            <person name="Wei C.-L."/>
            <person name="Han J."/>
            <person name="Detter J.C."/>
            <person name="Han C."/>
            <person name="Tapia R."/>
            <person name="Munk A.C.C."/>
            <person name="Chen A."/>
            <person name="Krypides N."/>
            <person name="Mavromatis K."/>
            <person name="Markowitz V."/>
            <person name="Szeto E."/>
            <person name="Ivanova N."/>
            <person name="Mikhailova N."/>
            <person name="Ovchinnikova G."/>
            <person name="Pagani I."/>
            <person name="Pati A."/>
            <person name="Goodwin L."/>
            <person name="Peters L."/>
            <person name="Pitluck S."/>
            <person name="Woyke T."/>
            <person name="Prakash O."/>
            <person name="Elkins J."/>
            <person name="Brown S."/>
            <person name="Palumbo A."/>
            <person name="Hemme C."/>
            <person name="Zhou J."/>
            <person name="Watson D."/>
            <person name="Jardine P."/>
            <person name="Kostka J."/>
            <person name="Green S."/>
        </authorList>
    </citation>
    <scope>NUCLEOTIDE SEQUENCE [LARGE SCALE GENOMIC DNA]</scope>
    <source>
        <strain evidence="3 4">2APBS1</strain>
    </source>
</reference>
<dbReference type="KEGG" id="rhd:R2APBS1_1706"/>
<name>M4NM87_9GAMM</name>
<dbReference type="Pfam" id="PF14461">
    <property type="entry name" value="Prok-E2_B"/>
    <property type="match status" value="1"/>
</dbReference>
<accession>M4NM87</accession>
<dbReference type="GO" id="GO:0061504">
    <property type="term" value="P:cyclic threonylcarbamoyladenosine biosynthetic process"/>
    <property type="evidence" value="ECO:0007669"/>
    <property type="project" value="TreeGrafter"/>
</dbReference>
<evidence type="ECO:0000313" key="4">
    <source>
        <dbReference type="Proteomes" id="UP000011859"/>
    </source>
</evidence>
<dbReference type="InterPro" id="IPR035985">
    <property type="entry name" value="Ubiquitin-activating_enz"/>
</dbReference>
<evidence type="ECO:0000313" key="3">
    <source>
        <dbReference type="EMBL" id="AGG88836.1"/>
    </source>
</evidence>
<dbReference type="Proteomes" id="UP000011859">
    <property type="component" value="Chromosome"/>
</dbReference>
<evidence type="ECO:0000259" key="2">
    <source>
        <dbReference type="Pfam" id="PF14461"/>
    </source>
</evidence>
<dbReference type="HOGENOM" id="CLU_032708_1_0_6"/>
<dbReference type="Gene3D" id="3.40.50.720">
    <property type="entry name" value="NAD(P)-binding Rossmann-like Domain"/>
    <property type="match status" value="1"/>
</dbReference>
<organism evidence="3 4">
    <name type="scientific">Rhodanobacter denitrificans</name>
    <dbReference type="NCBI Taxonomy" id="666685"/>
    <lineage>
        <taxon>Bacteria</taxon>
        <taxon>Pseudomonadati</taxon>
        <taxon>Pseudomonadota</taxon>
        <taxon>Gammaproteobacteria</taxon>
        <taxon>Lysobacterales</taxon>
        <taxon>Rhodanobacteraceae</taxon>
        <taxon>Rhodanobacter</taxon>
    </lineage>
</organism>
<dbReference type="PANTHER" id="PTHR43267">
    <property type="entry name" value="TRNA THREONYLCARBAMOYLADENOSINE DEHYDRATASE"/>
    <property type="match status" value="1"/>
</dbReference>
<dbReference type="SUPFAM" id="SSF69572">
    <property type="entry name" value="Activating enzymes of the ubiquitin-like proteins"/>
    <property type="match status" value="1"/>
</dbReference>
<evidence type="ECO:0000259" key="1">
    <source>
        <dbReference type="Pfam" id="PF00899"/>
    </source>
</evidence>
<dbReference type="OrthoDB" id="891532at2"/>
<dbReference type="RefSeq" id="WP_015447589.1">
    <property type="nucleotide sequence ID" value="NC_020541.1"/>
</dbReference>
<dbReference type="STRING" id="666685.R2APBS1_1706"/>
<sequence length="517" mass="57568">MRIRLTIRDWDFVHYPTVQVLEAPSGLSGLLPHIDADRGLCYLASGSVVLDRFHPEHAIVQCLDLARLELDRLLTGPVYRQNEFQSEFGANWNIGQRPLPWTVLLGSIHPDSDLASALLVGPPDERMLAISSLPEEIARWCAVRGWPAPVEAALTCWIVRSDQAPTLPQNALPGTIGEMFAWIKAWDTRAYAAIQRILGRPDYLARPHVMFLLQCRAGWFGFDMTLDASKRQVFRRKPSYMRQSLHGRGSSRSISRVAVQEIGPSFVHSRNLTYHSLQDRRITVIGCGAIGGYLAQALARLGAGTGAGQLTLIDPDRLRAENLGRHWLGYDSLFLPKAEAVQRRLQQEFPTINVMACPREANWHDDLCGDLIIDATGEEALSEALNCHRLQVDSAVRPPLLHVWIVGNGDCAQALWVDTPKFACYRCLRCNDGARTPRFPVMNHPVEQRNLGCHAFTPFAVSAPMSAAALASDLVIDWMRGDPSPRFRTRTTESADIRKLKPQNLTPLTGCPACSPR</sequence>
<dbReference type="GO" id="GO:0008641">
    <property type="term" value="F:ubiquitin-like modifier activating enzyme activity"/>
    <property type="evidence" value="ECO:0007669"/>
    <property type="project" value="InterPro"/>
</dbReference>
<feature type="domain" description="THIF-type NAD/FAD binding fold" evidence="1">
    <location>
        <begin position="274"/>
        <end position="489"/>
    </location>
</feature>
<keyword evidence="4" id="KW-1185">Reference proteome</keyword>
<dbReference type="InterPro" id="IPR000594">
    <property type="entry name" value="ThiF_NAD_FAD-bd"/>
</dbReference>
<dbReference type="eggNOG" id="COG0476">
    <property type="taxonomic scope" value="Bacteria"/>
</dbReference>
<dbReference type="Pfam" id="PF00899">
    <property type="entry name" value="ThiF"/>
    <property type="match status" value="1"/>
</dbReference>
<dbReference type="CDD" id="cd01483">
    <property type="entry name" value="E1_enzyme_family"/>
    <property type="match status" value="1"/>
</dbReference>
<dbReference type="EMBL" id="CP003470">
    <property type="protein sequence ID" value="AGG88836.1"/>
    <property type="molecule type" value="Genomic_DNA"/>
</dbReference>
<protein>
    <submittedName>
        <fullName evidence="3">Dinucleotide-utilizing enzyme possibly involved in molybdopterin or thiamin biosynthesis</fullName>
    </submittedName>
</protein>
<dbReference type="GO" id="GO:0061503">
    <property type="term" value="F:tRNA threonylcarbamoyladenosine dehydratase"/>
    <property type="evidence" value="ECO:0007669"/>
    <property type="project" value="TreeGrafter"/>
</dbReference>
<proteinExistence type="predicted"/>
<dbReference type="InterPro" id="IPR045886">
    <property type="entry name" value="ThiF/MoeB/HesA"/>
</dbReference>
<feature type="domain" description="Prokaryotic E2 family B" evidence="2">
    <location>
        <begin position="3"/>
        <end position="93"/>
    </location>
</feature>
<dbReference type="PANTHER" id="PTHR43267:SF1">
    <property type="entry name" value="TRNA THREONYLCARBAMOYLADENOSINE DEHYDRATASE"/>
    <property type="match status" value="1"/>
</dbReference>
<dbReference type="InterPro" id="IPR032701">
    <property type="entry name" value="Prok-E2_B_dom"/>
</dbReference>
<gene>
    <name evidence="3" type="ORF">R2APBS1_1706</name>
</gene>